<evidence type="ECO:0000313" key="3">
    <source>
        <dbReference type="Proteomes" id="UP000053676"/>
    </source>
</evidence>
<dbReference type="KEGG" id="nai:NECAME_15025"/>
<dbReference type="SUPFAM" id="SSF63737">
    <property type="entry name" value="Leukotriene A4 hydrolase N-terminal domain"/>
    <property type="match status" value="1"/>
</dbReference>
<dbReference type="InterPro" id="IPR045357">
    <property type="entry name" value="Aminopeptidase_N-like_N"/>
</dbReference>
<dbReference type="EMBL" id="KI669036">
    <property type="protein sequence ID" value="ETN69869.1"/>
    <property type="molecule type" value="Genomic_DNA"/>
</dbReference>
<keyword evidence="3" id="KW-1185">Reference proteome</keyword>
<dbReference type="Gene3D" id="2.60.40.1730">
    <property type="entry name" value="tricorn interacting facor f3 domain"/>
    <property type="match status" value="1"/>
</dbReference>
<reference evidence="3" key="1">
    <citation type="journal article" date="2014" name="Nat. Genet.">
        <title>Genome of the human hookworm Necator americanus.</title>
        <authorList>
            <person name="Tang Y.T."/>
            <person name="Gao X."/>
            <person name="Rosa B.A."/>
            <person name="Abubucker S."/>
            <person name="Hallsworth-Pepin K."/>
            <person name="Martin J."/>
            <person name="Tyagi R."/>
            <person name="Heizer E."/>
            <person name="Zhang X."/>
            <person name="Bhonagiri-Palsikar V."/>
            <person name="Minx P."/>
            <person name="Warren W.C."/>
            <person name="Wang Q."/>
            <person name="Zhan B."/>
            <person name="Hotez P.J."/>
            <person name="Sternberg P.W."/>
            <person name="Dougall A."/>
            <person name="Gaze S.T."/>
            <person name="Mulvenna J."/>
            <person name="Sotillo J."/>
            <person name="Ranganathan S."/>
            <person name="Rabelo E.M."/>
            <person name="Wilson R.K."/>
            <person name="Felgner P.L."/>
            <person name="Bethony J."/>
            <person name="Hawdon J.M."/>
            <person name="Gasser R.B."/>
            <person name="Loukas A."/>
            <person name="Mitreva M."/>
        </authorList>
    </citation>
    <scope>NUCLEOTIDE SEQUENCE [LARGE SCALE GENOMIC DNA]</scope>
</reference>
<dbReference type="AlphaFoldDB" id="W2SJQ1"/>
<dbReference type="Pfam" id="PF17900">
    <property type="entry name" value="Peptidase_M1_N"/>
    <property type="match status" value="1"/>
</dbReference>
<accession>W2SJQ1</accession>
<protein>
    <recommendedName>
        <fullName evidence="1">Aminopeptidase N-like N-terminal domain-containing protein</fullName>
    </recommendedName>
</protein>
<evidence type="ECO:0000313" key="2">
    <source>
        <dbReference type="EMBL" id="ETN69869.1"/>
    </source>
</evidence>
<organism evidence="2 3">
    <name type="scientific">Necator americanus</name>
    <name type="common">Human hookworm</name>
    <dbReference type="NCBI Taxonomy" id="51031"/>
    <lineage>
        <taxon>Eukaryota</taxon>
        <taxon>Metazoa</taxon>
        <taxon>Ecdysozoa</taxon>
        <taxon>Nematoda</taxon>
        <taxon>Chromadorea</taxon>
        <taxon>Rhabditida</taxon>
        <taxon>Rhabditina</taxon>
        <taxon>Rhabditomorpha</taxon>
        <taxon>Strongyloidea</taxon>
        <taxon>Ancylostomatidae</taxon>
        <taxon>Bunostominae</taxon>
        <taxon>Necator</taxon>
    </lineage>
</organism>
<gene>
    <name evidence="2" type="ORF">NECAME_15025</name>
</gene>
<sequence length="119" mass="13785">MEELRLPRKLKPVFYNLVIKVYLPFYVDFPDDKNLTTDGEVIIDIVVLEPTNEIILNMKEIRFLSDKCEAQSNGAHIPITSIKVDDHLERVVFILADTLDVNQNVRLKKARYSLKWGIA</sequence>
<dbReference type="OrthoDB" id="5874206at2759"/>
<dbReference type="Proteomes" id="UP000053676">
    <property type="component" value="Unassembled WGS sequence"/>
</dbReference>
<dbReference type="InterPro" id="IPR042097">
    <property type="entry name" value="Aminopeptidase_N-like_N_sf"/>
</dbReference>
<proteinExistence type="predicted"/>
<name>W2SJQ1_NECAM</name>
<evidence type="ECO:0000259" key="1">
    <source>
        <dbReference type="Pfam" id="PF17900"/>
    </source>
</evidence>
<feature type="domain" description="Aminopeptidase N-like N-terminal" evidence="1">
    <location>
        <begin position="12"/>
        <end position="108"/>
    </location>
</feature>